<proteinExistence type="predicted"/>
<keyword evidence="2" id="KW-1185">Reference proteome</keyword>
<organism evidence="1 2">
    <name type="scientific">Mycobacterium dioxanotrophicus</name>
    <dbReference type="NCBI Taxonomy" id="482462"/>
    <lineage>
        <taxon>Bacteria</taxon>
        <taxon>Bacillati</taxon>
        <taxon>Actinomycetota</taxon>
        <taxon>Actinomycetes</taxon>
        <taxon>Mycobacteriales</taxon>
        <taxon>Mycobacteriaceae</taxon>
        <taxon>Mycobacterium</taxon>
    </lineage>
</organism>
<protein>
    <submittedName>
        <fullName evidence="1">Uncharacterized protein</fullName>
    </submittedName>
</protein>
<gene>
    <name evidence="1" type="ORF">BTO20_09760</name>
</gene>
<name>A0A1Y0C0W7_9MYCO</name>
<dbReference type="Proteomes" id="UP000195331">
    <property type="component" value="Chromosome"/>
</dbReference>
<sequence length="216" mass="24331">MRMAIASICTARKDMGRMMVCVSLSRKVYTQLPPYPSEKAFVDATLVELEPYFHIEREVVLEHWTGKPLKVDAVMRPREPQAWKDESPVFAVEFKPPTLFHTGQGWGDTKDFTAWAAQSVDYANSLWHSASGEQRLRVFACPSATAPFEDGLRTSGLSDPAFYMSRLLWQLGVGELAKLERDGWTLLGQGTHVLWSESRGVHEGKHWGLTPRVGSH</sequence>
<accession>A0A1Y0C0W7</accession>
<reference evidence="1 2" key="1">
    <citation type="submission" date="2017-04" db="EMBL/GenBank/DDBJ databases">
        <title>Whole Genome Sequence of 1,4-Dioxane Degrading Bacterium Mycobacterium dioxanotrophicus PH-06.</title>
        <authorList>
            <person name="He Y."/>
        </authorList>
    </citation>
    <scope>NUCLEOTIDE SEQUENCE [LARGE SCALE GENOMIC DNA]</scope>
    <source>
        <strain evidence="1 2">PH-06</strain>
    </source>
</reference>
<evidence type="ECO:0000313" key="1">
    <source>
        <dbReference type="EMBL" id="ART68833.1"/>
    </source>
</evidence>
<dbReference type="KEGG" id="mdx:BTO20_09760"/>
<dbReference type="EMBL" id="CP020809">
    <property type="protein sequence ID" value="ART68833.1"/>
    <property type="molecule type" value="Genomic_DNA"/>
</dbReference>
<dbReference type="AlphaFoldDB" id="A0A1Y0C0W7"/>
<evidence type="ECO:0000313" key="2">
    <source>
        <dbReference type="Proteomes" id="UP000195331"/>
    </source>
</evidence>